<comment type="caution">
    <text evidence="2">The sequence shown here is derived from an EMBL/GenBank/DDBJ whole genome shotgun (WGS) entry which is preliminary data.</text>
</comment>
<keyword evidence="3" id="KW-1185">Reference proteome</keyword>
<name>A0A1X0Y7X5_9BACT</name>
<evidence type="ECO:0000256" key="1">
    <source>
        <dbReference type="SAM" id="MobiDB-lite"/>
    </source>
</evidence>
<dbReference type="Proteomes" id="UP000193136">
    <property type="component" value="Unassembled WGS sequence"/>
</dbReference>
<dbReference type="OrthoDB" id="5395814at2"/>
<sequence length="130" mass="15203">MAKAQKEGKKDYRQQRMERRVEMAKRDDVEVVPRRAAETNDFIRLLTANDFIVNRLRQQLGRRNGVPVEQAVQFLERNEVLRQEMNKLNAEMCVAMGMDYRPPRGFENPIKKEPELEVVEDKNTAKTAKG</sequence>
<gene>
    <name evidence="2" type="ORF">B5V00_06680</name>
</gene>
<evidence type="ECO:0000313" key="2">
    <source>
        <dbReference type="EMBL" id="ORJ61311.1"/>
    </source>
</evidence>
<protein>
    <submittedName>
        <fullName evidence="2">Uncharacterized protein</fullName>
    </submittedName>
</protein>
<organism evidence="2 3">
    <name type="scientific">Geothermobacter hydrogeniphilus</name>
    <dbReference type="NCBI Taxonomy" id="1969733"/>
    <lineage>
        <taxon>Bacteria</taxon>
        <taxon>Pseudomonadati</taxon>
        <taxon>Thermodesulfobacteriota</taxon>
        <taxon>Desulfuromonadia</taxon>
        <taxon>Desulfuromonadales</taxon>
        <taxon>Geothermobacteraceae</taxon>
        <taxon>Geothermobacter</taxon>
    </lineage>
</organism>
<dbReference type="RefSeq" id="WP_085009990.1">
    <property type="nucleotide sequence ID" value="NZ_NAAD01000006.1"/>
</dbReference>
<feature type="region of interest" description="Disordered" evidence="1">
    <location>
        <begin position="1"/>
        <end position="27"/>
    </location>
</feature>
<dbReference type="AlphaFoldDB" id="A0A1X0Y7X5"/>
<dbReference type="EMBL" id="NAAD01000006">
    <property type="protein sequence ID" value="ORJ61311.1"/>
    <property type="molecule type" value="Genomic_DNA"/>
</dbReference>
<accession>A0A1X0Y7X5</accession>
<evidence type="ECO:0000313" key="3">
    <source>
        <dbReference type="Proteomes" id="UP000193136"/>
    </source>
</evidence>
<dbReference type="STRING" id="1969733.B5V00_06680"/>
<proteinExistence type="predicted"/>
<reference evidence="2 3" key="1">
    <citation type="submission" date="2017-03" db="EMBL/GenBank/DDBJ databases">
        <title>Genome sequence of Geothermobacter sp. EPR-M, Deep-Sea Iron Reducer.</title>
        <authorList>
            <person name="Tully B."/>
            <person name="Savalia P."/>
            <person name="Abuyen K."/>
            <person name="Baughan C."/>
            <person name="Romero E."/>
            <person name="Ronkowski C."/>
            <person name="Torres B."/>
            <person name="Tremblay J."/>
            <person name="Trujillo A."/>
            <person name="Tyler M."/>
            <person name="Perez-Rodriguez I."/>
            <person name="Amend J."/>
        </authorList>
    </citation>
    <scope>NUCLEOTIDE SEQUENCE [LARGE SCALE GENOMIC DNA]</scope>
    <source>
        <strain evidence="2 3">EPR-M</strain>
    </source>
</reference>